<keyword evidence="7" id="KW-1185">Reference proteome</keyword>
<keyword evidence="2 6" id="KW-0489">Methyltransferase</keyword>
<proteinExistence type="inferred from homology"/>
<evidence type="ECO:0000256" key="2">
    <source>
        <dbReference type="ARBA" id="ARBA00022603"/>
    </source>
</evidence>
<dbReference type="eggNOG" id="COG2189">
    <property type="taxonomic scope" value="Bacteria"/>
</dbReference>
<dbReference type="EMBL" id="CP003732">
    <property type="protein sequence ID" value="AFV11002.1"/>
    <property type="molecule type" value="Genomic_DNA"/>
</dbReference>
<keyword evidence="3 6" id="KW-0808">Transferase</keyword>
<dbReference type="GO" id="GO:0009307">
    <property type="term" value="P:DNA restriction-modification system"/>
    <property type="evidence" value="ECO:0007669"/>
    <property type="project" value="UniProtKB-KW"/>
</dbReference>
<dbReference type="OrthoDB" id="9800801at2"/>
<dbReference type="KEGG" id="tpz:Tph_c07700"/>
<dbReference type="InterPro" id="IPR002941">
    <property type="entry name" value="DNA_methylase_N4/N6"/>
</dbReference>
<dbReference type="SUPFAM" id="SSF53335">
    <property type="entry name" value="S-adenosyl-L-methionine-dependent methyltransferases"/>
    <property type="match status" value="1"/>
</dbReference>
<gene>
    <name evidence="6" type="primary">kpnIM</name>
    <name evidence="6" type="ordered locus">Tph_c07700</name>
</gene>
<dbReference type="REBASE" id="55394">
    <property type="entry name" value="M.Tph12270ORF7700P"/>
</dbReference>
<dbReference type="EC" id="2.1.1.72" evidence="6"/>
<dbReference type="InterPro" id="IPR002052">
    <property type="entry name" value="DNA_methylase_N6_adenine_CS"/>
</dbReference>
<organism evidence="6 7">
    <name type="scientific">Thermacetogenium phaeum (strain ATCC BAA-254 / DSM 26808 / PB)</name>
    <dbReference type="NCBI Taxonomy" id="1089553"/>
    <lineage>
        <taxon>Bacteria</taxon>
        <taxon>Bacillati</taxon>
        <taxon>Bacillota</taxon>
        <taxon>Clostridia</taxon>
        <taxon>Thermoanaerobacterales</taxon>
        <taxon>Thermoanaerobacteraceae</taxon>
        <taxon>Thermacetogenium</taxon>
    </lineage>
</organism>
<dbReference type="GO" id="GO:0008170">
    <property type="term" value="F:N-methyltransferase activity"/>
    <property type="evidence" value="ECO:0007669"/>
    <property type="project" value="InterPro"/>
</dbReference>
<dbReference type="SMR" id="K4LFZ1"/>
<dbReference type="STRING" id="1089553.Tph_c07700"/>
<dbReference type="InterPro" id="IPR001091">
    <property type="entry name" value="RM_Methyltransferase"/>
</dbReference>
<dbReference type="Proteomes" id="UP000000467">
    <property type="component" value="Chromosome"/>
</dbReference>
<dbReference type="InterPro" id="IPR029063">
    <property type="entry name" value="SAM-dependent_MTases_sf"/>
</dbReference>
<evidence type="ECO:0000256" key="4">
    <source>
        <dbReference type="ARBA" id="ARBA00022747"/>
    </source>
</evidence>
<evidence type="ECO:0000313" key="6">
    <source>
        <dbReference type="EMBL" id="AFV11002.1"/>
    </source>
</evidence>
<sequence length="1051" mass="121945">MSEKLQRFTKLLRDMFELEKSDLDFGIYRIMNIRKNEINNFIENTLASEVNSILSKYATDNSQVRKRIEEIEKQCESVGVKVEDSKLREEYAEYKALLASGTAVAELESDVYSALYNFFSRYYDEGDFISKRRYKEGVYAIPYEGEEVKLYWANHDQYYIKTSENFRDYSFKVDVQGEKYTIHFKLVDANTEQNNNKESDDKKREFILLDENYLEAEGNELTIKFEYRVPASEQDSVNKVKDNSKLNKSAVDKIKGAISENADLKRFVWAINMPAPTDKNKTRTILEKHLETYVAKNTFDYFIHKDLRGFLNRELDFYIKAEIMHLDDLDTDNEVKVNTYLAKVKAIKKVGRTIIDFLAQIEDFQKKLWLKKKFVVETNWCITLDKIDESFYPEIAANDAQRQEWVELYAIDEIAGDLMTVAYSNPLTVDFLKQNKNLVLDTKHFTAEFKERLIASIGNLDEETNGLLIHSENFQALNLLRERYQKQVKCIYIDPPYNAKSSEILYKNNYKHSSWVSLIENRVTLSKSLINKNSVYIAAIDEVENEKLGFLLDDTLSSFDGKTVVSVVINPSGQQGKNFSTTHEYVYFYYSDTDGMLAKEFRDDDHADVRGFMNGAKGEGGNYLRESGKNCFYPIYVKDNLIIGFGDVCDHDYHPGSANVLCDDGTIAVYPVDADGTERKWLFERGTVEEIKNELSVKYNKNRDELEIIRTKKLINFKTVWHDSKYSAKEHGTNLLNKLFGKNPFSYPKSIHAVRDCIYIATHLDKSAIVLDYFAGSGTTGHAVINLNREDGGNRKYILVEMGNYFNTVTKPRIKKVIYAKDWKDGKPQNRNTGVSQIFKYIRLESYEDTLNNIELSRTPEQEKQLRMDAKFFNEYLVSYMLDIESRGSLLSLDRFKEPFAYKMKIAENNETKETTIDLVETFNYLLGLTVTRQKAAARFNAVPDPKGEYENAVMLTEDKEGKYTFKTVEGIMPNGDKALVIWRNLTEDLTADNAALDAFFEKYRGEIKGGEFNYIYVNGDNNLENLKSEKEQWKVHLIELEFMKRMFEEV</sequence>
<evidence type="ECO:0000256" key="3">
    <source>
        <dbReference type="ARBA" id="ARBA00022679"/>
    </source>
</evidence>
<dbReference type="AlphaFoldDB" id="K4LFZ1"/>
<name>K4LFZ1_THEPS</name>
<reference evidence="6 7" key="1">
    <citation type="journal article" date="2012" name="BMC Genomics">
        <title>Genome-guided analysis of physiological and morphological traits of the fermentative acetate oxidizer Thermacetogenium phaeum.</title>
        <authorList>
            <person name="Oehler D."/>
            <person name="Poehlein A."/>
            <person name="Leimbach A."/>
            <person name="Muller N."/>
            <person name="Daniel R."/>
            <person name="Gottschalk G."/>
            <person name="Schink B."/>
        </authorList>
    </citation>
    <scope>NUCLEOTIDE SEQUENCE [LARGE SCALE GENOMIC DNA]</scope>
    <source>
        <strain evidence="7">ATCC BAA-254 / DSM 26808 / PB</strain>
    </source>
</reference>
<evidence type="ECO:0000313" key="7">
    <source>
        <dbReference type="Proteomes" id="UP000000467"/>
    </source>
</evidence>
<dbReference type="PRINTS" id="PR00508">
    <property type="entry name" value="S21N4MTFRASE"/>
</dbReference>
<dbReference type="Pfam" id="PF01555">
    <property type="entry name" value="N6_N4_Mtase"/>
    <property type="match status" value="1"/>
</dbReference>
<dbReference type="PROSITE" id="PS00092">
    <property type="entry name" value="N6_MTASE"/>
    <property type="match status" value="1"/>
</dbReference>
<keyword evidence="4" id="KW-0680">Restriction system</keyword>
<evidence type="ECO:0000259" key="5">
    <source>
        <dbReference type="Pfam" id="PF01555"/>
    </source>
</evidence>
<protein>
    <submittedName>
        <fullName evidence="6">Modification methylase</fullName>
        <ecNumber evidence="6">2.1.1.72</ecNumber>
    </submittedName>
</protein>
<evidence type="ECO:0000256" key="1">
    <source>
        <dbReference type="ARBA" id="ARBA00006594"/>
    </source>
</evidence>
<accession>K4LFZ1</accession>
<dbReference type="HOGENOM" id="CLU_013151_0_0_9"/>
<comment type="similarity">
    <text evidence="1">Belongs to the N(4)/N(6)-methyltransferase family.</text>
</comment>
<dbReference type="GO" id="GO:0009007">
    <property type="term" value="F:site-specific DNA-methyltransferase (adenine-specific) activity"/>
    <property type="evidence" value="ECO:0007669"/>
    <property type="project" value="UniProtKB-EC"/>
</dbReference>
<feature type="domain" description="DNA methylase N-4/N-6" evidence="5">
    <location>
        <begin position="488"/>
        <end position="806"/>
    </location>
</feature>
<dbReference type="GO" id="GO:0032259">
    <property type="term" value="P:methylation"/>
    <property type="evidence" value="ECO:0007669"/>
    <property type="project" value="UniProtKB-KW"/>
</dbReference>
<dbReference type="GO" id="GO:0003677">
    <property type="term" value="F:DNA binding"/>
    <property type="evidence" value="ECO:0007669"/>
    <property type="project" value="InterPro"/>
</dbReference>
<dbReference type="RefSeq" id="WP_015049886.1">
    <property type="nucleotide sequence ID" value="NC_018870.1"/>
</dbReference>
<dbReference type="Gene3D" id="3.40.50.150">
    <property type="entry name" value="Vaccinia Virus protein VP39"/>
    <property type="match status" value="1"/>
</dbReference>